<sequence>MNVIVVGRSQSAELRANIYGLINGVRAHVLVVSDQNGSMSDFARFDHAVARKNMDMIDVAVAGNHCHTWVDKALQAGIRTVLCTNPFGLGERRLEQIVHDCDNRRAHVLFRNMIALPYRDYRDRFGAQLLTPGTLRLWRRCAIDTDDGSLLDARERHLLHHDVGFLTWAMGAVERVYAHRTGTHDFQTHLTVSLRFASGMIGHLLLSFCRVSLNTVEVEVSTATRTMTVSVTEPDTEQESQERLIIDYRILIDHLRTFPPTNFGIAELRRQLSTLDAIDQSLETRLPVSLNEER</sequence>
<evidence type="ECO:0000313" key="2">
    <source>
        <dbReference type="Proteomes" id="UP000242699"/>
    </source>
</evidence>
<dbReference type="AlphaFoldDB" id="A0A2T2X8G0"/>
<proteinExistence type="predicted"/>
<dbReference type="Gene3D" id="3.40.50.720">
    <property type="entry name" value="NAD(P)-binding Rossmann-like Domain"/>
    <property type="match status" value="1"/>
</dbReference>
<evidence type="ECO:0008006" key="3">
    <source>
        <dbReference type="Google" id="ProtNLM"/>
    </source>
</evidence>
<comment type="caution">
    <text evidence="1">The sequence shown here is derived from an EMBL/GenBank/DDBJ whole genome shotgun (WGS) entry which is preliminary data.</text>
</comment>
<dbReference type="SUPFAM" id="SSF55347">
    <property type="entry name" value="Glyceraldehyde-3-phosphate dehydrogenase-like, C-terminal domain"/>
    <property type="match status" value="1"/>
</dbReference>
<protein>
    <recommendedName>
        <fullName evidence="3">Gfo/Idh/MocA-like oxidoreductase N-terminal domain-containing protein</fullName>
    </recommendedName>
</protein>
<organism evidence="1 2">
    <name type="scientific">Sulfobacillus benefaciens</name>
    <dbReference type="NCBI Taxonomy" id="453960"/>
    <lineage>
        <taxon>Bacteria</taxon>
        <taxon>Bacillati</taxon>
        <taxon>Bacillota</taxon>
        <taxon>Clostridia</taxon>
        <taxon>Eubacteriales</taxon>
        <taxon>Clostridiales Family XVII. Incertae Sedis</taxon>
        <taxon>Sulfobacillus</taxon>
    </lineage>
</organism>
<accession>A0A2T2X8G0</accession>
<reference evidence="1 2" key="1">
    <citation type="journal article" date="2014" name="BMC Genomics">
        <title>Comparison of environmental and isolate Sulfobacillus genomes reveals diverse carbon, sulfur, nitrogen, and hydrogen metabolisms.</title>
        <authorList>
            <person name="Justice N.B."/>
            <person name="Norman A."/>
            <person name="Brown C.T."/>
            <person name="Singh A."/>
            <person name="Thomas B.C."/>
            <person name="Banfield J.F."/>
        </authorList>
    </citation>
    <scope>NUCLEOTIDE SEQUENCE [LARGE SCALE GENOMIC DNA]</scope>
    <source>
        <strain evidence="1">AMDSBA1</strain>
    </source>
</reference>
<evidence type="ECO:0000313" key="1">
    <source>
        <dbReference type="EMBL" id="PSR30769.1"/>
    </source>
</evidence>
<name>A0A2T2X8G0_9FIRM</name>
<dbReference type="Proteomes" id="UP000242699">
    <property type="component" value="Unassembled WGS sequence"/>
</dbReference>
<dbReference type="EMBL" id="PXYT01000007">
    <property type="protein sequence ID" value="PSR30769.1"/>
    <property type="molecule type" value="Genomic_DNA"/>
</dbReference>
<dbReference type="Gene3D" id="3.30.360.10">
    <property type="entry name" value="Dihydrodipicolinate Reductase, domain 2"/>
    <property type="match status" value="1"/>
</dbReference>
<gene>
    <name evidence="1" type="ORF">C7B43_04675</name>
</gene>